<evidence type="ECO:0000259" key="5">
    <source>
        <dbReference type="SMART" id="SM00965"/>
    </source>
</evidence>
<reference evidence="6 7" key="1">
    <citation type="submission" date="2018-10" db="EMBL/GenBank/DDBJ databases">
        <authorList>
            <person name="Criscuolo A."/>
        </authorList>
    </citation>
    <scope>NUCLEOTIDE SEQUENCE [LARGE SCALE GENOMIC DNA]</scope>
    <source>
        <strain evidence="6">DnA1</strain>
    </source>
</reference>
<dbReference type="SMART" id="SM00965">
    <property type="entry name" value="STN"/>
    <property type="match status" value="1"/>
</dbReference>
<dbReference type="Gene3D" id="3.55.50.30">
    <property type="match status" value="1"/>
</dbReference>
<dbReference type="Proteomes" id="UP000277294">
    <property type="component" value="Unassembled WGS sequence"/>
</dbReference>
<name>A0A3P4B0M5_9BURK</name>
<dbReference type="GO" id="GO:0019867">
    <property type="term" value="C:outer membrane"/>
    <property type="evidence" value="ECO:0007669"/>
    <property type="project" value="InterPro"/>
</dbReference>
<keyword evidence="1" id="KW-0813">Transport</keyword>
<sequence>MTCQVIQLRPRRPKRRSLPFSGKLLAIAVPVAFAIGWLLALPGMPHTPRGADAGEHYRSEFAIAAGDLRSALEKYARQAGVRLSFDPASVSGLTTAGLSGRHTAADGLALLLRGTGYSGTLENGSYVLVPDVPVAARKKTPAGPRLIGALTPV</sequence>
<accession>A0A3P4B0M5</accession>
<keyword evidence="7" id="KW-1185">Reference proteome</keyword>
<evidence type="ECO:0000256" key="4">
    <source>
        <dbReference type="SAM" id="Phobius"/>
    </source>
</evidence>
<dbReference type="AlphaFoldDB" id="A0A3P4B0M5"/>
<keyword evidence="4" id="KW-1133">Transmembrane helix</keyword>
<gene>
    <name evidence="6" type="ORF">PIGHUM_01166</name>
</gene>
<evidence type="ECO:0000256" key="2">
    <source>
        <dbReference type="ARBA" id="ARBA00023136"/>
    </source>
</evidence>
<keyword evidence="4" id="KW-0812">Transmembrane</keyword>
<dbReference type="EMBL" id="UWPJ01000010">
    <property type="protein sequence ID" value="VCU69106.1"/>
    <property type="molecule type" value="Genomic_DNA"/>
</dbReference>
<evidence type="ECO:0000313" key="6">
    <source>
        <dbReference type="EMBL" id="VCU69106.1"/>
    </source>
</evidence>
<evidence type="ECO:0000313" key="7">
    <source>
        <dbReference type="Proteomes" id="UP000277294"/>
    </source>
</evidence>
<protein>
    <recommendedName>
        <fullName evidence="5">Secretin/TonB short N-terminal domain-containing protein</fullName>
    </recommendedName>
</protein>
<evidence type="ECO:0000256" key="1">
    <source>
        <dbReference type="ARBA" id="ARBA00022448"/>
    </source>
</evidence>
<proteinExistence type="predicted"/>
<evidence type="ECO:0000256" key="3">
    <source>
        <dbReference type="ARBA" id="ARBA00023237"/>
    </source>
</evidence>
<organism evidence="6 7">
    <name type="scientific">Pigmentiphaga humi</name>
    <dbReference type="NCBI Taxonomy" id="2478468"/>
    <lineage>
        <taxon>Bacteria</taxon>
        <taxon>Pseudomonadati</taxon>
        <taxon>Pseudomonadota</taxon>
        <taxon>Betaproteobacteria</taxon>
        <taxon>Burkholderiales</taxon>
        <taxon>Alcaligenaceae</taxon>
        <taxon>Pigmentiphaga</taxon>
    </lineage>
</organism>
<dbReference type="RefSeq" id="WP_160142179.1">
    <property type="nucleotide sequence ID" value="NZ_UWPJ01000010.1"/>
</dbReference>
<dbReference type="Pfam" id="PF07660">
    <property type="entry name" value="STN"/>
    <property type="match status" value="1"/>
</dbReference>
<feature type="domain" description="Secretin/TonB short N-terminal" evidence="5">
    <location>
        <begin position="81"/>
        <end position="131"/>
    </location>
</feature>
<keyword evidence="3" id="KW-0998">Cell outer membrane</keyword>
<feature type="transmembrane region" description="Helical" evidence="4">
    <location>
        <begin position="20"/>
        <end position="40"/>
    </location>
</feature>
<dbReference type="InterPro" id="IPR011662">
    <property type="entry name" value="Secretin/TonB_short_N"/>
</dbReference>
<keyword evidence="2 4" id="KW-0472">Membrane</keyword>
<dbReference type="OrthoDB" id="8683414at2"/>